<sequence length="103" mass="10700">MTADEIVKDLSQRLTAAQISEMAAKLHIAAEAMIAEELGQGAEATKVHLVETSLLLAAAYGDAWGLNVSTGGCDAALMLNSLAEAHSKETIRDVAEQTCEGSA</sequence>
<reference evidence="1 2" key="1">
    <citation type="submission" date="2015-09" db="EMBL/GenBank/DDBJ databases">
        <title>Draft genome sequence of Aliiroseovarius crassostreae CV919-312TSm, the causative agent of Roseovarius Oyster Disease (formerly Juvenile Oyster Disease).</title>
        <authorList>
            <person name="Kessner L."/>
            <person name="Spinard E."/>
            <person name="Nelson D."/>
        </authorList>
    </citation>
    <scope>NUCLEOTIDE SEQUENCE [LARGE SCALE GENOMIC DNA]</scope>
    <source>
        <strain evidence="1 2">CV919-312</strain>
    </source>
</reference>
<evidence type="ECO:0000313" key="1">
    <source>
        <dbReference type="EMBL" id="KPN64272.1"/>
    </source>
</evidence>
<dbReference type="EMBL" id="LKBA01000004">
    <property type="protein sequence ID" value="KPN64272.1"/>
    <property type="molecule type" value="Genomic_DNA"/>
</dbReference>
<dbReference type="Proteomes" id="UP000050471">
    <property type="component" value="Unassembled WGS sequence"/>
</dbReference>
<dbReference type="AlphaFoldDB" id="A0A0P7I4P5"/>
<keyword evidence="2" id="KW-1185">Reference proteome</keyword>
<protein>
    <submittedName>
        <fullName evidence="1">Uncharacterized protein</fullName>
    </submittedName>
</protein>
<organism evidence="1 2">
    <name type="scientific">Aliiroseovarius crassostreae</name>
    <dbReference type="NCBI Taxonomy" id="154981"/>
    <lineage>
        <taxon>Bacteria</taxon>
        <taxon>Pseudomonadati</taxon>
        <taxon>Pseudomonadota</taxon>
        <taxon>Alphaproteobacteria</taxon>
        <taxon>Rhodobacterales</taxon>
        <taxon>Paracoccaceae</taxon>
        <taxon>Aliiroseovarius</taxon>
    </lineage>
</organism>
<comment type="caution">
    <text evidence="1">The sequence shown here is derived from an EMBL/GenBank/DDBJ whole genome shotgun (WGS) entry which is preliminary data.</text>
</comment>
<accession>A0A0P7I4P5</accession>
<gene>
    <name evidence="1" type="ORF">AKJ29_16700</name>
</gene>
<dbReference type="STRING" id="154981.AKJ29_16700"/>
<evidence type="ECO:0000313" key="2">
    <source>
        <dbReference type="Proteomes" id="UP000050471"/>
    </source>
</evidence>
<proteinExistence type="predicted"/>
<dbReference type="RefSeq" id="WP_055188354.1">
    <property type="nucleotide sequence ID" value="NZ_FPBS01000001.1"/>
</dbReference>
<name>A0A0P7I4P5_9RHOB</name>